<dbReference type="STRING" id="298654.FraEuI1c_5008"/>
<feature type="transmembrane region" description="Helical" evidence="7">
    <location>
        <begin position="239"/>
        <end position="260"/>
    </location>
</feature>
<accession>E3J347</accession>
<proteinExistence type="inferred from homology"/>
<feature type="transmembrane region" description="Helical" evidence="7">
    <location>
        <begin position="172"/>
        <end position="191"/>
    </location>
</feature>
<dbReference type="InParanoid" id="E3J347"/>
<feature type="transmembrane region" description="Helical" evidence="7">
    <location>
        <begin position="117"/>
        <end position="135"/>
    </location>
</feature>
<reference evidence="9 10" key="1">
    <citation type="submission" date="2010-10" db="EMBL/GenBank/DDBJ databases">
        <title>Complete sequence of Frankia sp. EuI1c.</title>
        <authorList>
            <consortium name="US DOE Joint Genome Institute"/>
            <person name="Lucas S."/>
            <person name="Copeland A."/>
            <person name="Lapidus A."/>
            <person name="Cheng J.-F."/>
            <person name="Bruce D."/>
            <person name="Goodwin L."/>
            <person name="Pitluck S."/>
            <person name="Chertkov O."/>
            <person name="Detter J.C."/>
            <person name="Han C."/>
            <person name="Tapia R."/>
            <person name="Land M."/>
            <person name="Hauser L."/>
            <person name="Jeffries C."/>
            <person name="Kyrpides N."/>
            <person name="Ivanova N."/>
            <person name="Mikhailova N."/>
            <person name="Beauchemin N."/>
            <person name="Sen A."/>
            <person name="Sur S.A."/>
            <person name="Gtari M."/>
            <person name="Wall L."/>
            <person name="Tisa L."/>
            <person name="Woyke T."/>
        </authorList>
    </citation>
    <scope>NUCLEOTIDE SEQUENCE [LARGE SCALE GENOMIC DNA]</scope>
    <source>
        <strain evidence="10">DSM 45817 / CECT 9037 / EuI1c</strain>
    </source>
</reference>
<evidence type="ECO:0000256" key="4">
    <source>
        <dbReference type="ARBA" id="ARBA00022989"/>
    </source>
</evidence>
<feature type="transmembrane region" description="Helical" evidence="7">
    <location>
        <begin position="32"/>
        <end position="51"/>
    </location>
</feature>
<feature type="domain" description="EamA" evidence="8">
    <location>
        <begin position="145"/>
        <end position="280"/>
    </location>
</feature>
<evidence type="ECO:0000256" key="2">
    <source>
        <dbReference type="ARBA" id="ARBA00007362"/>
    </source>
</evidence>
<feature type="region of interest" description="Disordered" evidence="6">
    <location>
        <begin position="290"/>
        <end position="335"/>
    </location>
</feature>
<name>E3J347_PSEI1</name>
<protein>
    <recommendedName>
        <fullName evidence="8">EamA domain-containing protein</fullName>
    </recommendedName>
</protein>
<dbReference type="Proteomes" id="UP000002484">
    <property type="component" value="Chromosome"/>
</dbReference>
<dbReference type="InterPro" id="IPR050638">
    <property type="entry name" value="AA-Vitamin_Transporters"/>
</dbReference>
<dbReference type="HOGENOM" id="CLU_033863_20_1_11"/>
<feature type="transmembrane region" description="Helical" evidence="7">
    <location>
        <begin position="266"/>
        <end position="283"/>
    </location>
</feature>
<dbReference type="EMBL" id="CP002299">
    <property type="protein sequence ID" value="ADP82997.1"/>
    <property type="molecule type" value="Genomic_DNA"/>
</dbReference>
<dbReference type="KEGG" id="fri:FraEuI1c_5008"/>
<gene>
    <name evidence="9" type="ordered locus">FraEuI1c_5008</name>
</gene>
<dbReference type="RefSeq" id="WP_013426115.1">
    <property type="nucleotide sequence ID" value="NC_014666.1"/>
</dbReference>
<evidence type="ECO:0000256" key="6">
    <source>
        <dbReference type="SAM" id="MobiDB-lite"/>
    </source>
</evidence>
<evidence type="ECO:0000313" key="9">
    <source>
        <dbReference type="EMBL" id="ADP82997.1"/>
    </source>
</evidence>
<comment type="subcellular location">
    <subcellularLocation>
        <location evidence="1">Membrane</location>
        <topology evidence="1">Multi-pass membrane protein</topology>
    </subcellularLocation>
</comment>
<keyword evidence="3 7" id="KW-0812">Transmembrane</keyword>
<evidence type="ECO:0000256" key="5">
    <source>
        <dbReference type="ARBA" id="ARBA00023136"/>
    </source>
</evidence>
<dbReference type="GO" id="GO:0016020">
    <property type="term" value="C:membrane"/>
    <property type="evidence" value="ECO:0007669"/>
    <property type="project" value="UniProtKB-SubCell"/>
</dbReference>
<evidence type="ECO:0000256" key="3">
    <source>
        <dbReference type="ARBA" id="ARBA00022692"/>
    </source>
</evidence>
<organism evidence="9 10">
    <name type="scientific">Pseudofrankia inefficax (strain DSM 45817 / CECT 9037 / DDB 130130 / EuI1c)</name>
    <name type="common">Frankia inefficax</name>
    <dbReference type="NCBI Taxonomy" id="298654"/>
    <lineage>
        <taxon>Bacteria</taxon>
        <taxon>Bacillati</taxon>
        <taxon>Actinomycetota</taxon>
        <taxon>Actinomycetes</taxon>
        <taxon>Frankiales</taxon>
        <taxon>Frankiaceae</taxon>
        <taxon>Pseudofrankia</taxon>
    </lineage>
</organism>
<dbReference type="OrthoDB" id="9812521at2"/>
<dbReference type="InterPro" id="IPR037185">
    <property type="entry name" value="EmrE-like"/>
</dbReference>
<evidence type="ECO:0000256" key="1">
    <source>
        <dbReference type="ARBA" id="ARBA00004141"/>
    </source>
</evidence>
<sequence length="335" mass="34492">MPPRHRLLAVVVAIAWGLNFLAIDASLRHFPPFLLAAVRFSVIAIPTLFLVPRPAVPTRLLLGYGLGFGTLQFLFLYWGMHAGMQPGLASLVLQSSAPFTVLLGAVGFRERVTPRRLAGLLVAVLGLGVVGWTRAHDAAAFGPFLLVLAGGFGWAIGNVCNARAHAPNPFHLTLWMSVVPPVPMLALSLLVEGPHRVAGAFTTTGHLWSALAGLAYTVVIGTLLGSGIWSWLMARHPAGLVAPFSMLVPVVGLSAAAVLVGERLSAAEIAGAVLVVGGVLYGATSRSGAVPTSAARRSAGRAGGPAAPPGEPAEARGPSRAGRAPSRSVSVPPAA</sequence>
<evidence type="ECO:0000256" key="7">
    <source>
        <dbReference type="SAM" id="Phobius"/>
    </source>
</evidence>
<feature type="transmembrane region" description="Helical" evidence="7">
    <location>
        <begin position="141"/>
        <end position="160"/>
    </location>
</feature>
<feature type="domain" description="EamA" evidence="8">
    <location>
        <begin position="7"/>
        <end position="130"/>
    </location>
</feature>
<dbReference type="SUPFAM" id="SSF103481">
    <property type="entry name" value="Multidrug resistance efflux transporter EmrE"/>
    <property type="match status" value="2"/>
</dbReference>
<evidence type="ECO:0000313" key="10">
    <source>
        <dbReference type="Proteomes" id="UP000002484"/>
    </source>
</evidence>
<keyword evidence="5 7" id="KW-0472">Membrane</keyword>
<dbReference type="PANTHER" id="PTHR32322:SF9">
    <property type="entry name" value="AMINO-ACID METABOLITE EFFLUX PUMP-RELATED"/>
    <property type="match status" value="1"/>
</dbReference>
<comment type="similarity">
    <text evidence="2">Belongs to the EamA transporter family.</text>
</comment>
<dbReference type="Pfam" id="PF00892">
    <property type="entry name" value="EamA"/>
    <property type="match status" value="2"/>
</dbReference>
<feature type="transmembrane region" description="Helical" evidence="7">
    <location>
        <begin position="86"/>
        <end position="105"/>
    </location>
</feature>
<keyword evidence="4 7" id="KW-1133">Transmembrane helix</keyword>
<evidence type="ECO:0000259" key="8">
    <source>
        <dbReference type="Pfam" id="PF00892"/>
    </source>
</evidence>
<keyword evidence="10" id="KW-1185">Reference proteome</keyword>
<dbReference type="AlphaFoldDB" id="E3J347"/>
<feature type="transmembrane region" description="Helical" evidence="7">
    <location>
        <begin position="211"/>
        <end position="232"/>
    </location>
</feature>
<dbReference type="eggNOG" id="COG0697">
    <property type="taxonomic scope" value="Bacteria"/>
</dbReference>
<feature type="transmembrane region" description="Helical" evidence="7">
    <location>
        <begin position="60"/>
        <end position="80"/>
    </location>
</feature>
<dbReference type="PANTHER" id="PTHR32322">
    <property type="entry name" value="INNER MEMBRANE TRANSPORTER"/>
    <property type="match status" value="1"/>
</dbReference>
<dbReference type="InterPro" id="IPR000620">
    <property type="entry name" value="EamA_dom"/>
</dbReference>